<comment type="catalytic activity">
    <reaction evidence="8">
        <text>holo-[D-alanyl-carrier protein] + D-alanine + ATP = D-alanyl-[D-alanyl-carrier protein] + AMP + diphosphate</text>
        <dbReference type="Rhea" id="RHEA:55132"/>
        <dbReference type="Rhea" id="RHEA-COMP:14102"/>
        <dbReference type="Rhea" id="RHEA-COMP:14103"/>
        <dbReference type="ChEBI" id="CHEBI:30616"/>
        <dbReference type="ChEBI" id="CHEBI:33019"/>
        <dbReference type="ChEBI" id="CHEBI:57416"/>
        <dbReference type="ChEBI" id="CHEBI:64479"/>
        <dbReference type="ChEBI" id="CHEBI:138620"/>
        <dbReference type="ChEBI" id="CHEBI:456215"/>
        <dbReference type="EC" id="6.2.1.54"/>
    </reaction>
</comment>
<dbReference type="GO" id="GO:0017000">
    <property type="term" value="P:antibiotic biosynthetic process"/>
    <property type="evidence" value="ECO:0007669"/>
    <property type="project" value="UniProtKB-KW"/>
</dbReference>
<dbReference type="SUPFAM" id="SSF56801">
    <property type="entry name" value="Acetyl-CoA synthetase-like"/>
    <property type="match status" value="1"/>
</dbReference>
<evidence type="ECO:0000313" key="12">
    <source>
        <dbReference type="Proteomes" id="UP000028123"/>
    </source>
</evidence>
<accession>A0A081P793</accession>
<dbReference type="EMBL" id="JNVM01000006">
    <property type="protein sequence ID" value="KEQ26566.1"/>
    <property type="molecule type" value="Genomic_DNA"/>
</dbReference>
<evidence type="ECO:0000256" key="7">
    <source>
        <dbReference type="ARBA" id="ARBA00061336"/>
    </source>
</evidence>
<dbReference type="CDD" id="cd05945">
    <property type="entry name" value="DltA"/>
    <property type="match status" value="1"/>
</dbReference>
<dbReference type="OrthoDB" id="9765680at2"/>
<dbReference type="eggNOG" id="COG1020">
    <property type="taxonomic scope" value="Bacteria"/>
</dbReference>
<dbReference type="RefSeq" id="WP_036679317.1">
    <property type="nucleotide sequence ID" value="NZ_JNVM01000006.1"/>
</dbReference>
<evidence type="ECO:0000256" key="3">
    <source>
        <dbReference type="ARBA" id="ARBA00022741"/>
    </source>
</evidence>
<dbReference type="FunFam" id="3.30.300.30:FF:000012">
    <property type="entry name" value="D-alanine--D-alanyl carrier protein ligase"/>
    <property type="match status" value="1"/>
</dbReference>
<feature type="binding site" evidence="8">
    <location>
        <position position="502"/>
    </location>
    <ligand>
        <name>ATP</name>
        <dbReference type="ChEBI" id="CHEBI:30616"/>
    </ligand>
</feature>
<dbReference type="EC" id="6.2.1.54" evidence="8"/>
<keyword evidence="4 8" id="KW-0067">ATP-binding</keyword>
<dbReference type="Pfam" id="PF00501">
    <property type="entry name" value="AMP-binding"/>
    <property type="match status" value="1"/>
</dbReference>
<feature type="binding site" evidence="8">
    <location>
        <position position="307"/>
    </location>
    <ligand>
        <name>D-alanine</name>
        <dbReference type="ChEBI" id="CHEBI:57416"/>
    </ligand>
</feature>
<feature type="domain" description="AMP-binding enzyme C-terminal" evidence="10">
    <location>
        <begin position="425"/>
        <end position="502"/>
    </location>
</feature>
<feature type="binding site" evidence="8">
    <location>
        <position position="203"/>
    </location>
    <ligand>
        <name>D-alanine</name>
        <dbReference type="ChEBI" id="CHEBI:57416"/>
    </ligand>
</feature>
<dbReference type="InterPro" id="IPR010072">
    <property type="entry name" value="DltA"/>
</dbReference>
<evidence type="ECO:0000256" key="1">
    <source>
        <dbReference type="ARBA" id="ARBA00022490"/>
    </source>
</evidence>
<evidence type="ECO:0000259" key="9">
    <source>
        <dbReference type="Pfam" id="PF00501"/>
    </source>
</evidence>
<keyword evidence="1 8" id="KW-0963">Cytoplasm</keyword>
<feature type="binding site" evidence="8">
    <location>
        <begin position="158"/>
        <end position="159"/>
    </location>
    <ligand>
        <name>ATP</name>
        <dbReference type="ChEBI" id="CHEBI:30616"/>
    </ligand>
</feature>
<evidence type="ECO:0000313" key="11">
    <source>
        <dbReference type="EMBL" id="KEQ26566.1"/>
    </source>
</evidence>
<dbReference type="PANTHER" id="PTHR45398:SF1">
    <property type="entry name" value="ENZYME, PUTATIVE (JCVI)-RELATED"/>
    <property type="match status" value="1"/>
</dbReference>
<evidence type="ECO:0000256" key="5">
    <source>
        <dbReference type="ARBA" id="ARBA00023194"/>
    </source>
</evidence>
<comment type="function">
    <text evidence="6 8">Catalyzes the first step in the D-alanylation of lipoteichoic acid (LTA), the activation of D-alanine and its transfer onto the D-alanyl carrier protein (Dcp) DltC. In an ATP-dependent two-step reaction, forms a high energy D-alanyl-AMP intermediate, followed by transfer of the D-alanyl residue as a thiol ester to the phosphopantheinyl prosthetic group of the Dcp. D-alanylation of LTA plays an important role in modulating the properties of the cell wall in Gram-positive bacteria, influencing the net charge of the cell wall.</text>
</comment>
<proteinExistence type="inferred from homology"/>
<dbReference type="NCBIfam" id="NF003417">
    <property type="entry name" value="PRK04813.1"/>
    <property type="match status" value="1"/>
</dbReference>
<comment type="similarity">
    <text evidence="7 8">Belongs to the ATP-dependent AMP-binding enzyme family. DltA subfamily.</text>
</comment>
<dbReference type="Pfam" id="PF13193">
    <property type="entry name" value="AMP-binding_C"/>
    <property type="match status" value="1"/>
</dbReference>
<keyword evidence="2 8" id="KW-0436">Ligase</keyword>
<sequence>MTIFDWIERKALQDPQHTAFIRGEERLAYGQLWNQSNALAKWIVDTIGADNRPILVYGHMEPEMLVCFLACVKAGHAYIPVDSSVPEARLASIVRSSQTPLVLAPGLLPPIETGSAVVAGRSDRHPWRLEAIFAQYAGLYPDPECRVQGGENFYIIYTSGSTGEPKGVQITLDCLESFVRWTQQEFALREGDVFLNQAPFSFDLSVMDLYPCLTGGGTIWALDREWVASPAALFERLAKSGISVWTSTPSFAEFCLMDKSFSQELLPNLHTFLFCGEILSRRCVQKLKERFPKADVYNTYGPTEATVAVTSLRTDERILAEYPALPVGYCKSDCRIRIMDEAGQPLPDGEKGEIWIVGPSVGPGYFQRPELSERCFLQVNDPELGLSRAYRTGDSGFLRSGLLFFGGRLDFQVKLHGYRIELGDIEHQLLRLPGIKNAVVLPHYREDKCDYLAAFLVPEQHPDDEFALAQSIRKELASSLPDYMIPKKIVFKTSLPMNINGKADRKPLLSEV</sequence>
<dbReference type="InterPro" id="IPR025110">
    <property type="entry name" value="AMP-bd_C"/>
</dbReference>
<protein>
    <recommendedName>
        <fullName evidence="8">D-alanine--D-alanyl carrier protein ligase</fullName>
        <shortName evidence="8">DCL</shortName>
        <ecNumber evidence="8">6.2.1.54</ecNumber>
    </recommendedName>
    <alternativeName>
        <fullName evidence="8">D-alanine--poly(phosphoribitol) ligase subunit 1</fullName>
    </alternativeName>
    <alternativeName>
        <fullName evidence="8">D-alanine-activating enzyme</fullName>
        <shortName evidence="8">DAE</shortName>
    </alternativeName>
</protein>
<dbReference type="GO" id="GO:0070395">
    <property type="term" value="P:lipoteichoic acid biosynthetic process"/>
    <property type="evidence" value="ECO:0007669"/>
    <property type="project" value="UniProtKB-UniRule"/>
</dbReference>
<dbReference type="Gene3D" id="3.40.50.12780">
    <property type="entry name" value="N-terminal domain of ligase-like"/>
    <property type="match status" value="1"/>
</dbReference>
<dbReference type="Proteomes" id="UP000028123">
    <property type="component" value="Unassembled WGS sequence"/>
</dbReference>
<dbReference type="NCBIfam" id="TIGR01733">
    <property type="entry name" value="AA-adenyl-dom"/>
    <property type="match status" value="1"/>
</dbReference>
<organism evidence="11 12">
    <name type="scientific">Paenibacillus tyrfis</name>
    <dbReference type="NCBI Taxonomy" id="1501230"/>
    <lineage>
        <taxon>Bacteria</taxon>
        <taxon>Bacillati</taxon>
        <taxon>Bacillota</taxon>
        <taxon>Bacilli</taxon>
        <taxon>Bacillales</taxon>
        <taxon>Paenibacillaceae</taxon>
        <taxon>Paenibacillus</taxon>
    </lineage>
</organism>
<dbReference type="HAMAP" id="MF_00593">
    <property type="entry name" value="DltA"/>
    <property type="match status" value="1"/>
</dbReference>
<dbReference type="NCBIfam" id="TIGR01734">
    <property type="entry name" value="D-ala-DACP-lig"/>
    <property type="match status" value="1"/>
</dbReference>
<dbReference type="PANTHER" id="PTHR45398">
    <property type="match status" value="1"/>
</dbReference>
<keyword evidence="5" id="KW-0045">Antibiotic biosynthesis</keyword>
<feature type="binding site" evidence="8">
    <location>
        <position position="394"/>
    </location>
    <ligand>
        <name>ATP</name>
        <dbReference type="ChEBI" id="CHEBI:30616"/>
    </ligand>
</feature>
<dbReference type="GO" id="GO:0047473">
    <property type="term" value="F:D-alanine [D-alanyl carrier protein] ligase activity"/>
    <property type="evidence" value="ECO:0007669"/>
    <property type="project" value="UniProtKB-UniRule"/>
</dbReference>
<reference evidence="11 12" key="1">
    <citation type="submission" date="2014-06" db="EMBL/GenBank/DDBJ databases">
        <title>Draft genome sequence of Paenibacillus sp. MSt1.</title>
        <authorList>
            <person name="Aw Y.K."/>
            <person name="Ong K.S."/>
            <person name="Gan H.M."/>
            <person name="Lee S.M."/>
        </authorList>
    </citation>
    <scope>NUCLEOTIDE SEQUENCE [LARGE SCALE GENOMIC DNA]</scope>
    <source>
        <strain evidence="11 12">MSt1</strain>
    </source>
</reference>
<dbReference type="AlphaFoldDB" id="A0A081P793"/>
<dbReference type="Gene3D" id="3.30.300.30">
    <property type="match status" value="1"/>
</dbReference>
<comment type="subcellular location">
    <subcellularLocation>
        <location evidence="8">Cytoplasm</location>
    </subcellularLocation>
</comment>
<dbReference type="GO" id="GO:0005524">
    <property type="term" value="F:ATP binding"/>
    <property type="evidence" value="ECO:0007669"/>
    <property type="project" value="UniProtKB-KW"/>
</dbReference>
<name>A0A081P793_9BACL</name>
<dbReference type="InterPro" id="IPR020845">
    <property type="entry name" value="AMP-binding_CS"/>
</dbReference>
<feature type="binding site" evidence="8">
    <location>
        <begin position="298"/>
        <end position="303"/>
    </location>
    <ligand>
        <name>ATP</name>
        <dbReference type="ChEBI" id="CHEBI:30616"/>
    </ligand>
</feature>
<dbReference type="InterPro" id="IPR044507">
    <property type="entry name" value="DltA-like"/>
</dbReference>
<evidence type="ECO:0000256" key="2">
    <source>
        <dbReference type="ARBA" id="ARBA00022598"/>
    </source>
</evidence>
<dbReference type="UniPathway" id="UPA00556"/>
<feature type="binding site" evidence="8">
    <location>
        <position position="502"/>
    </location>
    <ligand>
        <name>D-alanine</name>
        <dbReference type="ChEBI" id="CHEBI:57416"/>
    </ligand>
</feature>
<dbReference type="PROSITE" id="PS00455">
    <property type="entry name" value="AMP_BINDING"/>
    <property type="match status" value="1"/>
</dbReference>
<comment type="caution">
    <text evidence="8">Lacks conserved residue(s) required for the propagation of feature annotation.</text>
</comment>
<keyword evidence="12" id="KW-1185">Reference proteome</keyword>
<dbReference type="GO" id="GO:0005737">
    <property type="term" value="C:cytoplasm"/>
    <property type="evidence" value="ECO:0007669"/>
    <property type="project" value="UniProtKB-SubCell"/>
</dbReference>
<evidence type="ECO:0000256" key="6">
    <source>
        <dbReference type="ARBA" id="ARBA00054605"/>
    </source>
</evidence>
<comment type="caution">
    <text evidence="11">The sequence shown here is derived from an EMBL/GenBank/DDBJ whole genome shotgun (WGS) entry which is preliminary data.</text>
</comment>
<evidence type="ECO:0000256" key="8">
    <source>
        <dbReference type="HAMAP-Rule" id="MF_00593"/>
    </source>
</evidence>
<dbReference type="InterPro" id="IPR000873">
    <property type="entry name" value="AMP-dep_synth/lig_dom"/>
</dbReference>
<dbReference type="InterPro" id="IPR042099">
    <property type="entry name" value="ANL_N_sf"/>
</dbReference>
<comment type="pathway">
    <text evidence="8">Cell wall biogenesis; lipoteichoic acid biosynthesis.</text>
</comment>
<dbReference type="InterPro" id="IPR010071">
    <property type="entry name" value="AA_adenyl_dom"/>
</dbReference>
<keyword evidence="3 8" id="KW-0547">Nucleotide-binding</keyword>
<dbReference type="InterPro" id="IPR045851">
    <property type="entry name" value="AMP-bd_C_sf"/>
</dbReference>
<feature type="domain" description="AMP-dependent synthetase/ligase" evidence="9">
    <location>
        <begin position="8"/>
        <end position="366"/>
    </location>
</feature>
<gene>
    <name evidence="8" type="primary">dltA</name>
    <name evidence="11" type="ORF">ET33_32500</name>
</gene>
<evidence type="ECO:0000259" key="10">
    <source>
        <dbReference type="Pfam" id="PF13193"/>
    </source>
</evidence>
<evidence type="ECO:0000256" key="4">
    <source>
        <dbReference type="ARBA" id="ARBA00022840"/>
    </source>
</evidence>